<dbReference type="PANTHER" id="PTHR31302">
    <property type="entry name" value="TRANSMEMBRANE PROTEIN WITH METALLOPHOSPHOESTERASE DOMAIN-RELATED"/>
    <property type="match status" value="1"/>
</dbReference>
<gene>
    <name evidence="3" type="ORF">DW663_03290</name>
</gene>
<keyword evidence="1" id="KW-0812">Transmembrane</keyword>
<proteinExistence type="predicted"/>
<organism evidence="3 4">
    <name type="scientific">Fusobacterium mortiferum</name>
    <dbReference type="NCBI Taxonomy" id="850"/>
    <lineage>
        <taxon>Bacteria</taxon>
        <taxon>Fusobacteriati</taxon>
        <taxon>Fusobacteriota</taxon>
        <taxon>Fusobacteriia</taxon>
        <taxon>Fusobacteriales</taxon>
        <taxon>Fusobacteriaceae</taxon>
        <taxon>Fusobacterium</taxon>
    </lineage>
</organism>
<dbReference type="Proteomes" id="UP000284676">
    <property type="component" value="Unassembled WGS sequence"/>
</dbReference>
<comment type="caution">
    <text evidence="3">The sequence shown here is derived from an EMBL/GenBank/DDBJ whole genome shotgun (WGS) entry which is preliminary data.</text>
</comment>
<dbReference type="RefSeq" id="WP_117708181.1">
    <property type="nucleotide sequence ID" value="NZ_CAEUHP010000001.1"/>
</dbReference>
<dbReference type="SUPFAM" id="SSF56300">
    <property type="entry name" value="Metallo-dependent phosphatases"/>
    <property type="match status" value="1"/>
</dbReference>
<accession>A0A414PZ34</accession>
<reference evidence="3 4" key="1">
    <citation type="submission" date="2018-08" db="EMBL/GenBank/DDBJ databases">
        <title>A genome reference for cultivated species of the human gut microbiota.</title>
        <authorList>
            <person name="Zou Y."/>
            <person name="Xue W."/>
            <person name="Luo G."/>
        </authorList>
    </citation>
    <scope>NUCLEOTIDE SEQUENCE [LARGE SCALE GENOMIC DNA]</scope>
    <source>
        <strain evidence="3 4">AM25-1</strain>
    </source>
</reference>
<protein>
    <recommendedName>
        <fullName evidence="2">Calcineurin-like phosphoesterase domain-containing protein</fullName>
    </recommendedName>
</protein>
<feature type="transmembrane region" description="Helical" evidence="1">
    <location>
        <begin position="84"/>
        <end position="107"/>
    </location>
</feature>
<dbReference type="EMBL" id="QRHL01000003">
    <property type="protein sequence ID" value="RHF73824.1"/>
    <property type="molecule type" value="Genomic_DNA"/>
</dbReference>
<feature type="domain" description="Calcineurin-like phosphoesterase" evidence="2">
    <location>
        <begin position="131"/>
        <end position="299"/>
    </location>
</feature>
<keyword evidence="1" id="KW-1133">Transmembrane helix</keyword>
<dbReference type="InterPro" id="IPR004843">
    <property type="entry name" value="Calcineurin-like_PHP"/>
</dbReference>
<dbReference type="PANTHER" id="PTHR31302:SF0">
    <property type="entry name" value="TRANSMEMBRANE PROTEIN WITH METALLOPHOSPHOESTERASE DOMAIN"/>
    <property type="match status" value="1"/>
</dbReference>
<dbReference type="Pfam" id="PF00149">
    <property type="entry name" value="Metallophos"/>
    <property type="match status" value="1"/>
</dbReference>
<evidence type="ECO:0000313" key="4">
    <source>
        <dbReference type="Proteomes" id="UP000284676"/>
    </source>
</evidence>
<keyword evidence="1" id="KW-0472">Membrane</keyword>
<evidence type="ECO:0000313" key="3">
    <source>
        <dbReference type="EMBL" id="RHF73824.1"/>
    </source>
</evidence>
<sequence>MFRIIPIILLGIMTMYFYTVLLRINSWGEFNFSKLVVIIILLLIMIPGINIFGIWFLILLHLFEIGIVIEILNLILKKIDLKGWSFLYNSFSLPILLTFLLFCYGYYNINNIKRVEYNIFTEKNISEKGYKIGFISDIHYGNSLNMEKLEKVVEKLNKENLDFLILGGDIVDEGTTLQGVKEVFKILGKIKNRYGLYFIYGNHDMSRYTKKPNYTLKELKEAIGKENIYILEDKGIDINEDINLVGRKDRIFKNKKDSEELIKEVDKNKYIIVVSHQPTDLEKNSKLGYNLQISGHTHNGQIFPFNLLIKFFNLAELIYGQKEFENFNVIVTSGLSGWGYPIRTAGNSEYVIINILRKEG</sequence>
<name>A0A414PZ34_FUSMR</name>
<dbReference type="Gene3D" id="3.60.21.10">
    <property type="match status" value="1"/>
</dbReference>
<evidence type="ECO:0000256" key="1">
    <source>
        <dbReference type="SAM" id="Phobius"/>
    </source>
</evidence>
<feature type="transmembrane region" description="Helical" evidence="1">
    <location>
        <begin position="7"/>
        <end position="24"/>
    </location>
</feature>
<dbReference type="AlphaFoldDB" id="A0A414PZ34"/>
<dbReference type="InterPro" id="IPR029052">
    <property type="entry name" value="Metallo-depent_PP-like"/>
</dbReference>
<evidence type="ECO:0000259" key="2">
    <source>
        <dbReference type="Pfam" id="PF00149"/>
    </source>
</evidence>
<dbReference type="InterPro" id="IPR051158">
    <property type="entry name" value="Metallophosphoesterase_sf"/>
</dbReference>
<feature type="transmembrane region" description="Helical" evidence="1">
    <location>
        <begin position="36"/>
        <end position="63"/>
    </location>
</feature>
<dbReference type="GO" id="GO:0016787">
    <property type="term" value="F:hydrolase activity"/>
    <property type="evidence" value="ECO:0007669"/>
    <property type="project" value="InterPro"/>
</dbReference>